<feature type="compositionally biased region" description="Polar residues" evidence="1">
    <location>
        <begin position="69"/>
        <end position="78"/>
    </location>
</feature>
<accession>A0A158Q823</accession>
<evidence type="ECO:0000313" key="3">
    <source>
        <dbReference type="WBParaSite" id="EEL_0000619201-mRNA-1"/>
    </source>
</evidence>
<dbReference type="Proteomes" id="UP000050640">
    <property type="component" value="Unplaced"/>
</dbReference>
<sequence>MKKDEIEEKNDNAEKMGYVEFLRTTEQLATSKTYNAQHLNNLLKKREQLSVLGNSKSLPQIKPKENESKNTSSNDKISSDITCTVNEAVSNIQWSPDKKRDFTDISELAGPSTISTLPSILRQPKRWQKKAYYSLDSSPKALDDSTTIQSDLLQMPTISSHLVESTIANKHCKRANNYQDNTESSPKSKR</sequence>
<feature type="region of interest" description="Disordered" evidence="1">
    <location>
        <begin position="53"/>
        <end position="78"/>
    </location>
</feature>
<evidence type="ECO:0000256" key="1">
    <source>
        <dbReference type="SAM" id="MobiDB-lite"/>
    </source>
</evidence>
<evidence type="ECO:0000313" key="2">
    <source>
        <dbReference type="Proteomes" id="UP000050640"/>
    </source>
</evidence>
<dbReference type="WBParaSite" id="EEL_0000619201-mRNA-1">
    <property type="protein sequence ID" value="EEL_0000619201-mRNA-1"/>
    <property type="gene ID" value="EEL_0000619201"/>
</dbReference>
<dbReference type="AlphaFoldDB" id="A0A158Q823"/>
<protein>
    <submittedName>
        <fullName evidence="3">Uncharacterized protein</fullName>
    </submittedName>
</protein>
<keyword evidence="2" id="KW-1185">Reference proteome</keyword>
<name>A0A158Q823_9BILA</name>
<organism evidence="2 3">
    <name type="scientific">Elaeophora elaphi</name>
    <dbReference type="NCBI Taxonomy" id="1147741"/>
    <lineage>
        <taxon>Eukaryota</taxon>
        <taxon>Metazoa</taxon>
        <taxon>Ecdysozoa</taxon>
        <taxon>Nematoda</taxon>
        <taxon>Chromadorea</taxon>
        <taxon>Rhabditida</taxon>
        <taxon>Spirurina</taxon>
        <taxon>Spiruromorpha</taxon>
        <taxon>Filarioidea</taxon>
        <taxon>Onchocercidae</taxon>
        <taxon>Elaeophora</taxon>
    </lineage>
</organism>
<proteinExistence type="predicted"/>
<reference evidence="3" key="1">
    <citation type="submission" date="2016-04" db="UniProtKB">
        <authorList>
            <consortium name="WormBaseParasite"/>
        </authorList>
    </citation>
    <scope>IDENTIFICATION</scope>
</reference>